<dbReference type="InterPro" id="IPR025383">
    <property type="entry name" value="MrpA_C/MbhD"/>
</dbReference>
<comment type="subcellular location">
    <subcellularLocation>
        <location evidence="1">Cell membrane</location>
        <topology evidence="1">Multi-pass membrane protein</topology>
    </subcellularLocation>
</comment>
<name>A0A8J6XJQ6_9CYAN</name>
<sequence length="190" mass="21253">MNDSYVSFIIALLPLAACMVVFEVNPYNALVIRGILGALAAMTYAILGAADVALTEALVGTMLAITLYTVAVRSSLVLRLGLLKDESVQKDSDRHFNLLIEDLRTIFRKRHMRLELVTYEDNHALHQALMDKEVHATCSRLSHSEDQDEKLPYQTAIRVRRVYDIIQGELSSTVTNLTYVNTPNSKEGQT</sequence>
<keyword evidence="9" id="KW-1185">Reference proteome</keyword>
<feature type="transmembrane region" description="Helical" evidence="6">
    <location>
        <begin position="6"/>
        <end position="24"/>
    </location>
</feature>
<evidence type="ECO:0000256" key="2">
    <source>
        <dbReference type="ARBA" id="ARBA00022475"/>
    </source>
</evidence>
<organism evidence="8 9">
    <name type="scientific">Iningainema tapete BLCC-T55</name>
    <dbReference type="NCBI Taxonomy" id="2748662"/>
    <lineage>
        <taxon>Bacteria</taxon>
        <taxon>Bacillati</taxon>
        <taxon>Cyanobacteriota</taxon>
        <taxon>Cyanophyceae</taxon>
        <taxon>Nostocales</taxon>
        <taxon>Scytonemataceae</taxon>
        <taxon>Iningainema tapete</taxon>
    </lineage>
</organism>
<accession>A0A8J6XJQ6</accession>
<protein>
    <submittedName>
        <fullName evidence="8">DUF4040 domain-containing protein</fullName>
    </submittedName>
</protein>
<comment type="caution">
    <text evidence="8">The sequence shown here is derived from an EMBL/GenBank/DDBJ whole genome shotgun (WGS) entry which is preliminary data.</text>
</comment>
<gene>
    <name evidence="8" type="ORF">ICL16_17335</name>
</gene>
<evidence type="ECO:0000256" key="4">
    <source>
        <dbReference type="ARBA" id="ARBA00022989"/>
    </source>
</evidence>
<reference evidence="8" key="1">
    <citation type="submission" date="2020-09" db="EMBL/GenBank/DDBJ databases">
        <title>Iningainema tapete sp. nov. (Scytonemataceae, Cyanobacteria) from greenhouses in central Florida (USA) produces two types of nodularin with biosynthetic potential for microcystin-LR and anabaenopeptins.</title>
        <authorList>
            <person name="Berthold D.E."/>
            <person name="Lefler F.W."/>
            <person name="Huang I.-S."/>
            <person name="Abdulla H."/>
            <person name="Zimba P.V."/>
            <person name="Laughinghouse H.D. IV."/>
        </authorList>
    </citation>
    <scope>NUCLEOTIDE SEQUENCE</scope>
    <source>
        <strain evidence="8">BLCCT55</strain>
    </source>
</reference>
<dbReference type="Proteomes" id="UP000629098">
    <property type="component" value="Unassembled WGS sequence"/>
</dbReference>
<keyword evidence="4 6" id="KW-1133">Transmembrane helix</keyword>
<keyword evidence="2" id="KW-1003">Cell membrane</keyword>
<feature type="transmembrane region" description="Helical" evidence="6">
    <location>
        <begin position="62"/>
        <end position="82"/>
    </location>
</feature>
<proteinExistence type="predicted"/>
<keyword evidence="3 6" id="KW-0812">Transmembrane</keyword>
<evidence type="ECO:0000313" key="9">
    <source>
        <dbReference type="Proteomes" id="UP000629098"/>
    </source>
</evidence>
<dbReference type="NCBIfam" id="NF005628">
    <property type="entry name" value="PRK07377.1-4"/>
    <property type="match status" value="1"/>
</dbReference>
<dbReference type="AlphaFoldDB" id="A0A8J6XJQ6"/>
<dbReference type="Pfam" id="PF13244">
    <property type="entry name" value="MbhD"/>
    <property type="match status" value="1"/>
</dbReference>
<evidence type="ECO:0000256" key="6">
    <source>
        <dbReference type="SAM" id="Phobius"/>
    </source>
</evidence>
<keyword evidence="5 6" id="KW-0472">Membrane</keyword>
<feature type="domain" description="MrpA C-terminal/MbhD" evidence="7">
    <location>
        <begin position="11"/>
        <end position="74"/>
    </location>
</feature>
<evidence type="ECO:0000259" key="7">
    <source>
        <dbReference type="Pfam" id="PF13244"/>
    </source>
</evidence>
<evidence type="ECO:0000256" key="5">
    <source>
        <dbReference type="ARBA" id="ARBA00023136"/>
    </source>
</evidence>
<dbReference type="RefSeq" id="WP_190829983.1">
    <property type="nucleotide sequence ID" value="NZ_CAWPPI010000060.1"/>
</dbReference>
<dbReference type="EMBL" id="JACXAE010000060">
    <property type="protein sequence ID" value="MBD2773786.1"/>
    <property type="molecule type" value="Genomic_DNA"/>
</dbReference>
<evidence type="ECO:0000256" key="1">
    <source>
        <dbReference type="ARBA" id="ARBA00004651"/>
    </source>
</evidence>
<dbReference type="GO" id="GO:0005886">
    <property type="term" value="C:plasma membrane"/>
    <property type="evidence" value="ECO:0007669"/>
    <property type="project" value="UniProtKB-SubCell"/>
</dbReference>
<dbReference type="NCBIfam" id="NF005630">
    <property type="entry name" value="PRK07377.1-6"/>
    <property type="match status" value="1"/>
</dbReference>
<evidence type="ECO:0000313" key="8">
    <source>
        <dbReference type="EMBL" id="MBD2773786.1"/>
    </source>
</evidence>
<evidence type="ECO:0000256" key="3">
    <source>
        <dbReference type="ARBA" id="ARBA00022692"/>
    </source>
</evidence>
<feature type="transmembrane region" description="Helical" evidence="6">
    <location>
        <begin position="31"/>
        <end position="50"/>
    </location>
</feature>